<dbReference type="PANTHER" id="PTHR46877">
    <property type="entry name" value="EPH RECEPTOR A5"/>
    <property type="match status" value="1"/>
</dbReference>
<dbReference type="InterPro" id="IPR008979">
    <property type="entry name" value="Galactose-bd-like_sf"/>
</dbReference>
<dbReference type="GO" id="GO:0005005">
    <property type="term" value="F:transmembrane-ephrin receptor activity"/>
    <property type="evidence" value="ECO:0007669"/>
    <property type="project" value="TreeGrafter"/>
</dbReference>
<dbReference type="STRING" id="244447.ENSCSEP00000017957"/>
<reference evidence="18" key="2">
    <citation type="submission" date="2025-08" db="UniProtKB">
        <authorList>
            <consortium name="Ensembl"/>
        </authorList>
    </citation>
    <scope>IDENTIFICATION</scope>
</reference>
<dbReference type="GO" id="GO:0030425">
    <property type="term" value="C:dendrite"/>
    <property type="evidence" value="ECO:0007669"/>
    <property type="project" value="TreeGrafter"/>
</dbReference>
<dbReference type="Pfam" id="PF25599">
    <property type="entry name" value="Ephrin_CRD"/>
    <property type="match status" value="1"/>
</dbReference>
<keyword evidence="14" id="KW-0829">Tyrosine-protein kinase</keyword>
<dbReference type="GO" id="GO:0007411">
    <property type="term" value="P:axon guidance"/>
    <property type="evidence" value="ECO:0007669"/>
    <property type="project" value="TreeGrafter"/>
</dbReference>
<dbReference type="SUPFAM" id="SSF49785">
    <property type="entry name" value="Galactose-binding domain-like"/>
    <property type="match status" value="1"/>
</dbReference>
<name>A0A3P8VUE0_CYNSE</name>
<evidence type="ECO:0000256" key="4">
    <source>
        <dbReference type="ARBA" id="ARBA00022475"/>
    </source>
</evidence>
<keyword evidence="5" id="KW-0597">Phosphoprotein</keyword>
<dbReference type="GO" id="GO:0005886">
    <property type="term" value="C:plasma membrane"/>
    <property type="evidence" value="ECO:0007669"/>
    <property type="project" value="UniProtKB-SubCell"/>
</dbReference>
<evidence type="ECO:0000256" key="11">
    <source>
        <dbReference type="ARBA" id="ARBA00022902"/>
    </source>
</evidence>
<evidence type="ECO:0000313" key="19">
    <source>
        <dbReference type="Proteomes" id="UP000265120"/>
    </source>
</evidence>
<evidence type="ECO:0000256" key="2">
    <source>
        <dbReference type="ARBA" id="ARBA00011902"/>
    </source>
</evidence>
<dbReference type="Proteomes" id="UP000265120">
    <property type="component" value="Chromosome 20"/>
</dbReference>
<keyword evidence="7" id="KW-0812">Transmembrane</keyword>
<keyword evidence="15" id="KW-0675">Receptor</keyword>
<organism evidence="18 19">
    <name type="scientific">Cynoglossus semilaevis</name>
    <name type="common">Tongue sole</name>
    <dbReference type="NCBI Taxonomy" id="244447"/>
    <lineage>
        <taxon>Eukaryota</taxon>
        <taxon>Metazoa</taxon>
        <taxon>Chordata</taxon>
        <taxon>Craniata</taxon>
        <taxon>Vertebrata</taxon>
        <taxon>Euteleostomi</taxon>
        <taxon>Actinopterygii</taxon>
        <taxon>Neopterygii</taxon>
        <taxon>Teleostei</taxon>
        <taxon>Neoteleostei</taxon>
        <taxon>Acanthomorphata</taxon>
        <taxon>Carangaria</taxon>
        <taxon>Pleuronectiformes</taxon>
        <taxon>Pleuronectoidei</taxon>
        <taxon>Cynoglossidae</taxon>
        <taxon>Cynoglossinae</taxon>
        <taxon>Cynoglossus</taxon>
    </lineage>
</organism>
<proteinExistence type="predicted"/>
<evidence type="ECO:0000256" key="14">
    <source>
        <dbReference type="ARBA" id="ARBA00023137"/>
    </source>
</evidence>
<dbReference type="PROSITE" id="PS51550">
    <property type="entry name" value="EPH_LBD"/>
    <property type="match status" value="1"/>
</dbReference>
<dbReference type="AlphaFoldDB" id="A0A3P8VUE0"/>
<keyword evidence="10" id="KW-0067">ATP-binding</keyword>
<sequence>MDSRWATTELAWTTFPESGWEEVSGYDDYMSPIRTYQVCNVRQPNQNNWLRTDFIPRRGVLRVYVELKFSVRDCASIPNIPGSCKETFNLFYYESEGDTATDSSPQWRENPYVKVDTIAPDESFSLLEAGRINTKVRSFGPLSKAGFYLAFQDLGACMSLISVRVFFKKCSTTIANFAVFPETATGAEATSLVIAPGACVTNAMEVSVPLKLYCNGDGEWMVPVGSCTCVAGFEPSTDGIQCQVLRLQRGAISRADFPTSAFVGN</sequence>
<evidence type="ECO:0000256" key="13">
    <source>
        <dbReference type="ARBA" id="ARBA00023136"/>
    </source>
</evidence>
<dbReference type="Ensembl" id="ENSCSET00000018177.1">
    <property type="protein sequence ID" value="ENSCSEP00000017957.1"/>
    <property type="gene ID" value="ENSCSEG00000011516.1"/>
</dbReference>
<feature type="domain" description="Eph LBD" evidence="17">
    <location>
        <begin position="1"/>
        <end position="175"/>
    </location>
</feature>
<keyword evidence="8" id="KW-0547">Nucleotide-binding</keyword>
<evidence type="ECO:0000256" key="3">
    <source>
        <dbReference type="ARBA" id="ARBA00022473"/>
    </source>
</evidence>
<evidence type="ECO:0000256" key="5">
    <source>
        <dbReference type="ARBA" id="ARBA00022553"/>
    </source>
</evidence>
<dbReference type="PROSITE" id="PS00791">
    <property type="entry name" value="RECEPTOR_TYR_KIN_V_2"/>
    <property type="match status" value="1"/>
</dbReference>
<evidence type="ECO:0000313" key="18">
    <source>
        <dbReference type="Ensembl" id="ENSCSEP00000017957.1"/>
    </source>
</evidence>
<evidence type="ECO:0000256" key="12">
    <source>
        <dbReference type="ARBA" id="ARBA00022989"/>
    </source>
</evidence>
<evidence type="ECO:0000256" key="7">
    <source>
        <dbReference type="ARBA" id="ARBA00022692"/>
    </source>
</evidence>
<dbReference type="GO" id="GO:0005524">
    <property type="term" value="F:ATP binding"/>
    <property type="evidence" value="ECO:0007669"/>
    <property type="project" value="UniProtKB-KW"/>
</dbReference>
<dbReference type="InParanoid" id="A0A3P8VUE0"/>
<evidence type="ECO:0000256" key="6">
    <source>
        <dbReference type="ARBA" id="ARBA00022679"/>
    </source>
</evidence>
<evidence type="ECO:0000256" key="9">
    <source>
        <dbReference type="ARBA" id="ARBA00022777"/>
    </source>
</evidence>
<keyword evidence="11" id="KW-0524">Neurogenesis</keyword>
<keyword evidence="3" id="KW-0217">Developmental protein</keyword>
<evidence type="ECO:0000256" key="15">
    <source>
        <dbReference type="ARBA" id="ARBA00023170"/>
    </source>
</evidence>
<reference evidence="18 19" key="1">
    <citation type="journal article" date="2014" name="Nat. Genet.">
        <title>Whole-genome sequence of a flatfish provides insights into ZW sex chromosome evolution and adaptation to a benthic lifestyle.</title>
        <authorList>
            <person name="Chen S."/>
            <person name="Zhang G."/>
            <person name="Shao C."/>
            <person name="Huang Q."/>
            <person name="Liu G."/>
            <person name="Zhang P."/>
            <person name="Song W."/>
            <person name="An N."/>
            <person name="Chalopin D."/>
            <person name="Volff J.N."/>
            <person name="Hong Y."/>
            <person name="Li Q."/>
            <person name="Sha Z."/>
            <person name="Zhou H."/>
            <person name="Xie M."/>
            <person name="Yu Q."/>
            <person name="Liu Y."/>
            <person name="Xiang H."/>
            <person name="Wang N."/>
            <person name="Wu K."/>
            <person name="Yang C."/>
            <person name="Zhou Q."/>
            <person name="Liao X."/>
            <person name="Yang L."/>
            <person name="Hu Q."/>
            <person name="Zhang J."/>
            <person name="Meng L."/>
            <person name="Jin L."/>
            <person name="Tian Y."/>
            <person name="Lian J."/>
            <person name="Yang J."/>
            <person name="Miao G."/>
            <person name="Liu S."/>
            <person name="Liang Z."/>
            <person name="Yan F."/>
            <person name="Li Y."/>
            <person name="Sun B."/>
            <person name="Zhang H."/>
            <person name="Zhang J."/>
            <person name="Zhu Y."/>
            <person name="Du M."/>
            <person name="Zhao Y."/>
            <person name="Schartl M."/>
            <person name="Tang Q."/>
            <person name="Wang J."/>
        </authorList>
    </citation>
    <scope>NUCLEOTIDE SEQUENCE</scope>
</reference>
<keyword evidence="12" id="KW-1133">Transmembrane helix</keyword>
<dbReference type="FunFam" id="2.60.40.1770:FF:000001">
    <property type="entry name" value="Ephrin type-A receptor 5"/>
    <property type="match status" value="1"/>
</dbReference>
<accession>A0A3P8VUE0</accession>
<comment type="subcellular location">
    <subcellularLocation>
        <location evidence="1">Cell membrane</location>
        <topology evidence="1">Single-pass type I membrane protein</topology>
    </subcellularLocation>
</comment>
<evidence type="ECO:0000256" key="10">
    <source>
        <dbReference type="ARBA" id="ARBA00022840"/>
    </source>
</evidence>
<dbReference type="EC" id="2.7.10.1" evidence="2"/>
<dbReference type="PROSITE" id="PS00790">
    <property type="entry name" value="RECEPTOR_TYR_KIN_V_1"/>
    <property type="match status" value="1"/>
</dbReference>
<evidence type="ECO:0000256" key="8">
    <source>
        <dbReference type="ARBA" id="ARBA00022741"/>
    </source>
</evidence>
<dbReference type="InterPro" id="IPR001090">
    <property type="entry name" value="Ephrin_rcpt_lig-bd_dom"/>
</dbReference>
<keyword evidence="6" id="KW-0808">Transferase</keyword>
<dbReference type="InterPro" id="IPR001426">
    <property type="entry name" value="Tyr_kinase_rcpt_V_CS"/>
</dbReference>
<dbReference type="Gene3D" id="2.60.120.260">
    <property type="entry name" value="Galactose-binding domain-like"/>
    <property type="match status" value="1"/>
</dbReference>
<dbReference type="OMA" id="KTHATIC"/>
<dbReference type="Gene3D" id="2.60.40.1770">
    <property type="entry name" value="ephrin a2 ectodomain"/>
    <property type="match status" value="1"/>
</dbReference>
<keyword evidence="19" id="KW-1185">Reference proteome</keyword>
<keyword evidence="9" id="KW-0418">Kinase</keyword>
<evidence type="ECO:0000256" key="1">
    <source>
        <dbReference type="ARBA" id="ARBA00004251"/>
    </source>
</evidence>
<dbReference type="GeneTree" id="ENSGT00940000158024"/>
<evidence type="ECO:0000256" key="16">
    <source>
        <dbReference type="ARBA" id="ARBA00023180"/>
    </source>
</evidence>
<protein>
    <recommendedName>
        <fullName evidence="2">receptor protein-tyrosine kinase</fullName>
        <ecNumber evidence="2">2.7.10.1</ecNumber>
    </recommendedName>
</protein>
<dbReference type="PANTHER" id="PTHR46877:SF6">
    <property type="entry name" value="EPHRIN TYPE-B RECEPTOR 3"/>
    <property type="match status" value="1"/>
</dbReference>
<reference evidence="18" key="3">
    <citation type="submission" date="2025-09" db="UniProtKB">
        <authorList>
            <consortium name="Ensembl"/>
        </authorList>
    </citation>
    <scope>IDENTIFICATION</scope>
</reference>
<keyword evidence="4" id="KW-1003">Cell membrane</keyword>
<keyword evidence="16" id="KW-0325">Glycoprotein</keyword>
<dbReference type="FunFam" id="2.60.120.260:FF:000004">
    <property type="entry name" value="Ephrin type-B receptor 2"/>
    <property type="match status" value="1"/>
</dbReference>
<dbReference type="SMART" id="SM00615">
    <property type="entry name" value="EPH_lbd"/>
    <property type="match status" value="1"/>
</dbReference>
<keyword evidence="13" id="KW-0472">Membrane</keyword>
<dbReference type="InterPro" id="IPR050449">
    <property type="entry name" value="Ephrin_rcpt_TKs"/>
</dbReference>
<evidence type="ECO:0000259" key="17">
    <source>
        <dbReference type="PROSITE" id="PS51550"/>
    </source>
</evidence>
<dbReference type="Pfam" id="PF01404">
    <property type="entry name" value="Ephrin_lbd"/>
    <property type="match status" value="1"/>
</dbReference>